<organism evidence="1">
    <name type="scientific">Vaccinia virus</name>
    <name type="common">VACV</name>
    <name type="synonym">Orthopoxvirus vaccinia</name>
    <dbReference type="NCBI Taxonomy" id="10245"/>
    <lineage>
        <taxon>Viruses</taxon>
        <taxon>Varidnaviria</taxon>
        <taxon>Bamfordvirae</taxon>
        <taxon>Nucleocytoviricota</taxon>
        <taxon>Pokkesviricetes</taxon>
        <taxon>Chitovirales</taxon>
        <taxon>Poxviridae</taxon>
        <taxon>Chordopoxvirinae</taxon>
        <taxon>Orthopoxvirus</taxon>
    </lineage>
</organism>
<protein>
    <submittedName>
        <fullName evidence="1">Uncharacterized protein</fullName>
    </submittedName>
</protein>
<dbReference type="Proteomes" id="UP000270450">
    <property type="component" value="Segment"/>
</dbReference>
<reference evidence="1" key="1">
    <citation type="journal article" date="2018" name="Emerg. Infect. Dis.">
        <title>Ocular Vaccinia Infection in Dairy Worker, Brazil.</title>
        <authorList>
            <person name="Teixeira Lima M."/>
            <person name="Pereira Oliveira G."/>
            <person name="Bretas de Oliveira D."/>
            <person name="Mesquita Vaz S."/>
            <person name="de Souza Trindade G."/>
            <person name="Santos Abrahao J."/>
            <person name="Geessien Kroon E."/>
        </authorList>
    </citation>
    <scope>NUCLEOTIDE SEQUENCE [LARGE SCALE GENOMIC DNA]</scope>
    <source>
        <strain evidence="1">CEyV1</strain>
    </source>
</reference>
<sequence length="72" mass="8195">MFPEDTINSTNYAVCIRCLYAFHWIKMMKAIIPHKMIKSVVSEHEGDLVFSSADMIQEGGIVVLVQNLSQHK</sequence>
<evidence type="ECO:0000313" key="1">
    <source>
        <dbReference type="EMBL" id="AUL80383.1"/>
    </source>
</evidence>
<accession>A0A2I6J1Q4</accession>
<proteinExistence type="predicted"/>
<name>A0A2I6J1Q4_VACCV</name>
<dbReference type="EMBL" id="MG012795">
    <property type="protein sequence ID" value="AUL80383.1"/>
    <property type="molecule type" value="Genomic_DNA"/>
</dbReference>